<reference evidence="3 4" key="1">
    <citation type="submission" date="2022-03" db="EMBL/GenBank/DDBJ databases">
        <title>Isotopic signatures of nitrous oxide derived from detoxification processes.</title>
        <authorList>
            <person name="Behrendt U."/>
            <person name="Buchen C."/>
            <person name="Well R."/>
            <person name="Ulrich A."/>
            <person name="Rohe L."/>
            <person name="Kolb S."/>
            <person name="Schloter M."/>
            <person name="Horn M.A."/>
            <person name="Augustin J."/>
        </authorList>
    </citation>
    <scope>NUCLEOTIDE SEQUENCE [LARGE SCALE GENOMIC DNA]</scope>
    <source>
        <strain evidence="3 4">S4-C24</strain>
        <plasmid evidence="3 4">p1</plasmid>
    </source>
</reference>
<name>A0ABY3WF66_9MICC</name>
<dbReference type="Gene3D" id="3.90.1300.10">
    <property type="entry name" value="Amidase signature (AS) domain"/>
    <property type="match status" value="1"/>
</dbReference>
<proteinExistence type="inferred from homology"/>
<protein>
    <submittedName>
        <fullName evidence="3">Amidase</fullName>
    </submittedName>
</protein>
<accession>A0ABY3WF66</accession>
<evidence type="ECO:0000259" key="2">
    <source>
        <dbReference type="Pfam" id="PF01425"/>
    </source>
</evidence>
<evidence type="ECO:0000313" key="4">
    <source>
        <dbReference type="Proteomes" id="UP000829069"/>
    </source>
</evidence>
<keyword evidence="3" id="KW-0614">Plasmid</keyword>
<dbReference type="PANTHER" id="PTHR11895:SF7">
    <property type="entry name" value="GLUTAMYL-TRNA(GLN) AMIDOTRANSFERASE SUBUNIT A, MITOCHONDRIAL"/>
    <property type="match status" value="1"/>
</dbReference>
<dbReference type="InterPro" id="IPR023631">
    <property type="entry name" value="Amidase_dom"/>
</dbReference>
<dbReference type="InterPro" id="IPR036928">
    <property type="entry name" value="AS_sf"/>
</dbReference>
<geneLocation type="plasmid" evidence="3 4">
    <name>p1</name>
</geneLocation>
<comment type="similarity">
    <text evidence="1">Belongs to the amidase family.</text>
</comment>
<dbReference type="EMBL" id="CP093327">
    <property type="protein sequence ID" value="UNK47870.1"/>
    <property type="molecule type" value="Genomic_DNA"/>
</dbReference>
<dbReference type="Pfam" id="PF01425">
    <property type="entry name" value="Amidase"/>
    <property type="match status" value="1"/>
</dbReference>
<evidence type="ECO:0000313" key="3">
    <source>
        <dbReference type="EMBL" id="UNK47870.1"/>
    </source>
</evidence>
<dbReference type="PANTHER" id="PTHR11895">
    <property type="entry name" value="TRANSAMIDASE"/>
    <property type="match status" value="1"/>
</dbReference>
<evidence type="ECO:0000256" key="1">
    <source>
        <dbReference type="ARBA" id="ARBA00009199"/>
    </source>
</evidence>
<dbReference type="RefSeq" id="WP_241915567.1">
    <property type="nucleotide sequence ID" value="NZ_CP093327.1"/>
</dbReference>
<dbReference type="PROSITE" id="PS00571">
    <property type="entry name" value="AMIDASES"/>
    <property type="match status" value="1"/>
</dbReference>
<feature type="domain" description="Amidase" evidence="2">
    <location>
        <begin position="28"/>
        <end position="433"/>
    </location>
</feature>
<dbReference type="InterPro" id="IPR000120">
    <property type="entry name" value="Amidase"/>
</dbReference>
<keyword evidence="4" id="KW-1185">Reference proteome</keyword>
<gene>
    <name evidence="3" type="ORF">MNQ99_18535</name>
</gene>
<dbReference type="Proteomes" id="UP000829069">
    <property type="component" value="Plasmid p1"/>
</dbReference>
<sequence length="457" mass="47399">MTSAGVVGAGSAAALLEDFGSGAKSPIDVTAEILDRVQSVNPTLSAFLAVDSVGAKQAAVQADRAWRDFRRGRGPAPGPLCGVPVSVKDTIEVGGMPTTYGSLAFAEHLSEDSMIATRLREAGAIILGKTNTSEFALSSVTWNRLAPPTRNPWNLEASPGGSSGGAAAAVAAALGPIAIGTDSAGSIRFPAAVTGLVGLKPTRGAIPVIQRWRASPTRSHPGVITRTIADARLTFATLSGHRHQTDTGFGAPLVGVIGRDDDEAVDAAVGYLEQLGAKIIEAAPLPTSPLPESIGDGLWPFGAEHFAAANDLQPGFLDRNAKLLTSYALPLYKQGAKALAWEYRSVLNLSAEYARRLTAWAAPYDVVLTATRSTPVLLPASVDRLGLGPKSPELSPWNYSGHPAIVLPIGEVPGKPPSSVQIIGQPGDDHRLLNLAAALEAARQWLPAAPLLQTSGN</sequence>
<dbReference type="InterPro" id="IPR020556">
    <property type="entry name" value="Amidase_CS"/>
</dbReference>
<dbReference type="SUPFAM" id="SSF75304">
    <property type="entry name" value="Amidase signature (AS) enzymes"/>
    <property type="match status" value="1"/>
</dbReference>
<organism evidence="3 4">
    <name type="scientific">Arthrobacter sulfonylureivorans</name>
    <dbReference type="NCBI Taxonomy" id="2486855"/>
    <lineage>
        <taxon>Bacteria</taxon>
        <taxon>Bacillati</taxon>
        <taxon>Actinomycetota</taxon>
        <taxon>Actinomycetes</taxon>
        <taxon>Micrococcales</taxon>
        <taxon>Micrococcaceae</taxon>
        <taxon>Arthrobacter</taxon>
    </lineage>
</organism>